<dbReference type="RefSeq" id="WP_126128227.1">
    <property type="nucleotide sequence ID" value="NZ_CP034464.1"/>
</dbReference>
<dbReference type="PROSITE" id="PS51257">
    <property type="entry name" value="PROKAR_LIPOPROTEIN"/>
    <property type="match status" value="1"/>
</dbReference>
<dbReference type="Gene3D" id="3.40.50.2300">
    <property type="match status" value="2"/>
</dbReference>
<keyword evidence="5" id="KW-1185">Reference proteome</keyword>
<sequence length="374" mass="38837">MTKFIRSVAVLSTLVLATACSRQVDVKIGLVGPMTGALAHNGKSMAQGAQIAIDELNEEGFFIKGKRANFTLVVEDDKASPEEGKAAAQRLLDAGVVAVYGHFNSGVTIPAAPIYAKAGIPQMSASTNPKYTRMGIASVFRIGADDIEQGATLGRIAVEKLKAKSVFVVDDASLFGTGLVLEVNKVLAAKNVTATAESLKPNAVDYAAVVKKIADSQASVVVYGGDDPVGVALLKALRASGSDVKFITGDSMCDAGIIKAAAGTADRDYFCTVAGVPPSWLSGGAAFLRKYKAKFGEPGAMAPIAYDGIHVYAQAMQKAGSTEPAAIVTELKKNSFDGKIQGSVEFDAKGDLKDGSIVIYETIGGVLTEKSGLY</sequence>
<dbReference type="CDD" id="cd06342">
    <property type="entry name" value="PBP1_ABC_LIVBP-like"/>
    <property type="match status" value="1"/>
</dbReference>
<dbReference type="EMBL" id="CP034464">
    <property type="protein sequence ID" value="AZP12848.1"/>
    <property type="molecule type" value="Genomic_DNA"/>
</dbReference>
<gene>
    <name evidence="4" type="ORF">EJN92_13040</name>
</gene>
<dbReference type="Proteomes" id="UP000275663">
    <property type="component" value="Chromosome"/>
</dbReference>
<protein>
    <submittedName>
        <fullName evidence="4">Branched-chain amino acid ABC transporter substrate-binding protein</fullName>
    </submittedName>
</protein>
<name>A0A3Q9BSR3_9BURK</name>
<dbReference type="PANTHER" id="PTHR47151">
    <property type="entry name" value="LEU/ILE/VAL-BINDING ABC TRANSPORTER SUBUNIT"/>
    <property type="match status" value="1"/>
</dbReference>
<evidence type="ECO:0000256" key="2">
    <source>
        <dbReference type="ARBA" id="ARBA00022729"/>
    </source>
</evidence>
<dbReference type="KEGG" id="upv:EJN92_13040"/>
<reference evidence="4 5" key="1">
    <citation type="journal article" date="2011" name="Int. J. Syst. Evol. Microbiol.">
        <title>Description of Undibacterium oligocarboniphilum sp. nov., isolated from purified water, and Undibacterium pigrum strain CCUG 49012 as the type strain of Undibacterium parvum sp. nov., and emended descriptions of the genus Undibacterium and the species Undibacterium pigrum.</title>
        <authorList>
            <person name="Eder W."/>
            <person name="Wanner G."/>
            <person name="Ludwig W."/>
            <person name="Busse H.J."/>
            <person name="Ziemke-Kageler F."/>
            <person name="Lang E."/>
        </authorList>
    </citation>
    <scope>NUCLEOTIDE SEQUENCE [LARGE SCALE GENOMIC DNA]</scope>
    <source>
        <strain evidence="4 5">DSM 23061</strain>
    </source>
</reference>
<dbReference type="AlphaFoldDB" id="A0A3Q9BSR3"/>
<organism evidence="4 5">
    <name type="scientific">Undibacterium parvum</name>
    <dbReference type="NCBI Taxonomy" id="401471"/>
    <lineage>
        <taxon>Bacteria</taxon>
        <taxon>Pseudomonadati</taxon>
        <taxon>Pseudomonadota</taxon>
        <taxon>Betaproteobacteria</taxon>
        <taxon>Burkholderiales</taxon>
        <taxon>Oxalobacteraceae</taxon>
        <taxon>Undibacterium</taxon>
    </lineage>
</organism>
<evidence type="ECO:0000313" key="4">
    <source>
        <dbReference type="EMBL" id="AZP12848.1"/>
    </source>
</evidence>
<dbReference type="InterPro" id="IPR028081">
    <property type="entry name" value="Leu-bd"/>
</dbReference>
<feature type="domain" description="Leucine-binding protein" evidence="3">
    <location>
        <begin position="26"/>
        <end position="349"/>
    </location>
</feature>
<dbReference type="InterPro" id="IPR028082">
    <property type="entry name" value="Peripla_BP_I"/>
</dbReference>
<comment type="similarity">
    <text evidence="1">Belongs to the leucine-binding protein family.</text>
</comment>
<dbReference type="OrthoDB" id="9783240at2"/>
<keyword evidence="2" id="KW-0732">Signal</keyword>
<evidence type="ECO:0000256" key="1">
    <source>
        <dbReference type="ARBA" id="ARBA00010062"/>
    </source>
</evidence>
<dbReference type="PANTHER" id="PTHR47151:SF2">
    <property type="entry name" value="AMINO ACID BINDING PROTEIN"/>
    <property type="match status" value="1"/>
</dbReference>
<evidence type="ECO:0000313" key="5">
    <source>
        <dbReference type="Proteomes" id="UP000275663"/>
    </source>
</evidence>
<evidence type="ECO:0000259" key="3">
    <source>
        <dbReference type="Pfam" id="PF13458"/>
    </source>
</evidence>
<accession>A0A3Q9BSR3</accession>
<dbReference type="SUPFAM" id="SSF53822">
    <property type="entry name" value="Periplasmic binding protein-like I"/>
    <property type="match status" value="1"/>
</dbReference>
<proteinExistence type="inferred from homology"/>
<dbReference type="Pfam" id="PF13458">
    <property type="entry name" value="Peripla_BP_6"/>
    <property type="match status" value="1"/>
</dbReference>